<evidence type="ECO:0000256" key="3">
    <source>
        <dbReference type="ARBA" id="ARBA00006388"/>
    </source>
</evidence>
<dbReference type="GO" id="GO:0070534">
    <property type="term" value="P:protein K63-linked ubiquitination"/>
    <property type="evidence" value="ECO:0007669"/>
    <property type="project" value="UniProtKB-UniRule"/>
</dbReference>
<dbReference type="InterPro" id="IPR036322">
    <property type="entry name" value="WD40_repeat_dom_sf"/>
</dbReference>
<gene>
    <name evidence="18" type="ORF">P154DRAFT_51394</name>
</gene>
<dbReference type="OrthoDB" id="687049at2759"/>
<proteinExistence type="inferred from homology"/>
<protein>
    <recommendedName>
        <fullName evidence="16">Pre-mRNA-processing factor 19</fullName>
        <ecNumber evidence="16">2.3.2.27</ecNumber>
    </recommendedName>
</protein>
<dbReference type="InterPro" id="IPR038959">
    <property type="entry name" value="Prp19"/>
</dbReference>
<dbReference type="Pfam" id="PF08606">
    <property type="entry name" value="Prp19"/>
    <property type="match status" value="1"/>
</dbReference>
<dbReference type="GO" id="GO:0005737">
    <property type="term" value="C:cytoplasm"/>
    <property type="evidence" value="ECO:0007669"/>
    <property type="project" value="TreeGrafter"/>
</dbReference>
<evidence type="ECO:0000256" key="1">
    <source>
        <dbReference type="ARBA" id="ARBA00004123"/>
    </source>
</evidence>
<dbReference type="InterPro" id="IPR055340">
    <property type="entry name" value="RING-Ubox_PRP19"/>
</dbReference>
<dbReference type="GO" id="GO:0003755">
    <property type="term" value="F:peptidyl-prolyl cis-trans isomerase activity"/>
    <property type="evidence" value="ECO:0007669"/>
    <property type="project" value="UniProtKB-KW"/>
</dbReference>
<dbReference type="PROSITE" id="PS51698">
    <property type="entry name" value="U_BOX"/>
    <property type="match status" value="1"/>
</dbReference>
<dbReference type="PANTHER" id="PTHR43995">
    <property type="entry name" value="PRE-MRNA-PROCESSING FACTOR 19"/>
    <property type="match status" value="1"/>
</dbReference>
<evidence type="ECO:0000259" key="17">
    <source>
        <dbReference type="PROSITE" id="PS51698"/>
    </source>
</evidence>
<keyword evidence="8" id="KW-0677">Repeat</keyword>
<dbReference type="UniPathway" id="UPA00143"/>
<dbReference type="Proteomes" id="UP000799779">
    <property type="component" value="Unassembled WGS sequence"/>
</dbReference>
<dbReference type="Pfam" id="PF00400">
    <property type="entry name" value="WD40"/>
    <property type="match status" value="2"/>
</dbReference>
<keyword evidence="4 15" id="KW-0853">WD repeat</keyword>
<dbReference type="FunFam" id="3.30.40.10:FF:000027">
    <property type="entry name" value="Pre-mRNA-processing factor 19, putative"/>
    <property type="match status" value="1"/>
</dbReference>
<dbReference type="GO" id="GO:0000974">
    <property type="term" value="C:Prp19 complex"/>
    <property type="evidence" value="ECO:0007669"/>
    <property type="project" value="UniProtKB-UniRule"/>
</dbReference>
<dbReference type="Gene3D" id="2.130.10.10">
    <property type="entry name" value="YVTN repeat-like/Quinoprotein amine dehydrogenase"/>
    <property type="match status" value="1"/>
</dbReference>
<dbReference type="GO" id="GO:0061630">
    <property type="term" value="F:ubiquitin protein ligase activity"/>
    <property type="evidence" value="ECO:0007669"/>
    <property type="project" value="UniProtKB-UniRule"/>
</dbReference>
<dbReference type="AlphaFoldDB" id="A0A6A5WQU2"/>
<dbReference type="GO" id="GO:0071006">
    <property type="term" value="C:U2-type catalytic step 1 spliceosome"/>
    <property type="evidence" value="ECO:0007669"/>
    <property type="project" value="TreeGrafter"/>
</dbReference>
<dbReference type="SUPFAM" id="SSF50978">
    <property type="entry name" value="WD40 repeat-like"/>
    <property type="match status" value="1"/>
</dbReference>
<evidence type="ECO:0000313" key="18">
    <source>
        <dbReference type="EMBL" id="KAF2004223.1"/>
    </source>
</evidence>
<accession>A0A6A5WQU2</accession>
<comment type="pathway">
    <text evidence="2 16">Protein modification; protein ubiquitination.</text>
</comment>
<organism evidence="18 19">
    <name type="scientific">Amniculicola lignicola CBS 123094</name>
    <dbReference type="NCBI Taxonomy" id="1392246"/>
    <lineage>
        <taxon>Eukaryota</taxon>
        <taxon>Fungi</taxon>
        <taxon>Dikarya</taxon>
        <taxon>Ascomycota</taxon>
        <taxon>Pezizomycotina</taxon>
        <taxon>Dothideomycetes</taxon>
        <taxon>Pleosporomycetidae</taxon>
        <taxon>Pleosporales</taxon>
        <taxon>Amniculicolaceae</taxon>
        <taxon>Amniculicola</taxon>
    </lineage>
</organism>
<evidence type="ECO:0000313" key="19">
    <source>
        <dbReference type="Proteomes" id="UP000799779"/>
    </source>
</evidence>
<evidence type="ECO:0000256" key="10">
    <source>
        <dbReference type="ARBA" id="ARBA00022786"/>
    </source>
</evidence>
<evidence type="ECO:0000256" key="12">
    <source>
        <dbReference type="ARBA" id="ARBA00023187"/>
    </source>
</evidence>
<feature type="repeat" description="WD" evidence="15">
    <location>
        <begin position="276"/>
        <end position="317"/>
    </location>
</feature>
<evidence type="ECO:0000256" key="11">
    <source>
        <dbReference type="ARBA" id="ARBA00023110"/>
    </source>
</evidence>
<feature type="repeat" description="WD" evidence="15">
    <location>
        <begin position="324"/>
        <end position="358"/>
    </location>
</feature>
<comment type="similarity">
    <text evidence="3 16">Belongs to the WD repeat PRP19 family.</text>
</comment>
<evidence type="ECO:0000256" key="16">
    <source>
        <dbReference type="RuleBase" id="RU367101"/>
    </source>
</evidence>
<evidence type="ECO:0000256" key="13">
    <source>
        <dbReference type="ARBA" id="ARBA00023204"/>
    </source>
</evidence>
<evidence type="ECO:0000256" key="2">
    <source>
        <dbReference type="ARBA" id="ARBA00004906"/>
    </source>
</evidence>
<dbReference type="InterPro" id="IPR013083">
    <property type="entry name" value="Znf_RING/FYVE/PHD"/>
</dbReference>
<evidence type="ECO:0000256" key="5">
    <source>
        <dbReference type="ARBA" id="ARBA00022664"/>
    </source>
</evidence>
<dbReference type="GO" id="GO:0000398">
    <property type="term" value="P:mRNA splicing, via spliceosome"/>
    <property type="evidence" value="ECO:0007669"/>
    <property type="project" value="InterPro"/>
</dbReference>
<feature type="domain" description="U-box" evidence="17">
    <location>
        <begin position="1"/>
        <end position="83"/>
    </location>
</feature>
<dbReference type="GO" id="GO:0006281">
    <property type="term" value="P:DNA repair"/>
    <property type="evidence" value="ECO:0007669"/>
    <property type="project" value="UniProtKB-KW"/>
</dbReference>
<keyword evidence="7 16" id="KW-0747">Spliceosome</keyword>
<dbReference type="SMART" id="SM00320">
    <property type="entry name" value="WD40"/>
    <property type="match status" value="6"/>
</dbReference>
<dbReference type="SMART" id="SM00504">
    <property type="entry name" value="Ubox"/>
    <property type="match status" value="1"/>
</dbReference>
<evidence type="ECO:0000256" key="9">
    <source>
        <dbReference type="ARBA" id="ARBA00022763"/>
    </source>
</evidence>
<dbReference type="PROSITE" id="PS50082">
    <property type="entry name" value="WD_REPEATS_2"/>
    <property type="match status" value="2"/>
</dbReference>
<dbReference type="EC" id="2.3.2.27" evidence="16"/>
<evidence type="ECO:0000256" key="14">
    <source>
        <dbReference type="ARBA" id="ARBA00023242"/>
    </source>
</evidence>
<dbReference type="InterPro" id="IPR015943">
    <property type="entry name" value="WD40/YVTN_repeat-like_dom_sf"/>
</dbReference>
<keyword evidence="19" id="KW-1185">Reference proteome</keyword>
<comment type="subunit">
    <text evidence="16">Homotetramer.</text>
</comment>
<dbReference type="SUPFAM" id="SSF57850">
    <property type="entry name" value="RING/U-box"/>
    <property type="match status" value="1"/>
</dbReference>
<dbReference type="CDD" id="cd16656">
    <property type="entry name" value="RING-Ubox_PRP19"/>
    <property type="match status" value="1"/>
</dbReference>
<dbReference type="PANTHER" id="PTHR43995:SF1">
    <property type="entry name" value="PRE-MRNA-PROCESSING FACTOR 19"/>
    <property type="match status" value="1"/>
</dbReference>
<keyword evidence="9 16" id="KW-0227">DNA damage</keyword>
<keyword evidence="11" id="KW-0697">Rotamase</keyword>
<keyword evidence="5 16" id="KW-0507">mRNA processing</keyword>
<keyword evidence="10 16" id="KW-0833">Ubl conjugation pathway</keyword>
<keyword evidence="14 16" id="KW-0539">Nucleus</keyword>
<sequence length="476" mass="50723">MLCAISGEAPQQPVASRKSGNVFERRLIETHIAEHHTDPVNGEELHVEDLIELQSPRVVAPRPPHLTSIPSLLRAFQTEWDAVALESFTLKQQLAQTRQELSTALYQNDAATRVIARLALERDHARNALAQITVSAGAGAVGNGEAMEVDGQSLPAELLAKIEETHQHLYSTRKKRPIPDGWATAEDIAAFDVTSTTDALYPGSSAIAINESGEQALFGGVDGVAGVYDISEQKVVQVLKCGTPVTASFWWGSRAVVATAAGVVKIFEDGNEIAELGSHSGPVTSIALHPSGAMLASAGTDKRWFFYDLATFKPVLQIYTEADITCCSFHVDGMMFFTGSSDGHIRVYDVKSGDSMVTLDAQAPVKTIAFSETGVWFAVATRDTSSVSIWDLRKQAVIKVLEVGGPVDSVRFDYTGQFLAAAGPGGVAVQHYTKSSKSWSEPVRKAVAAKAVAWGATASSLVALTPEGALSFLGAA</sequence>
<comment type="subcellular location">
    <subcellularLocation>
        <location evidence="1 16">Nucleus</location>
    </subcellularLocation>
</comment>
<keyword evidence="11" id="KW-0413">Isomerase</keyword>
<keyword evidence="13 16" id="KW-0234">DNA repair</keyword>
<name>A0A6A5WQU2_9PLEO</name>
<keyword evidence="6 16" id="KW-0808">Transferase</keyword>
<comment type="catalytic activity">
    <reaction evidence="16">
        <text>S-ubiquitinyl-[E2 ubiquitin-conjugating enzyme]-L-cysteine + [acceptor protein]-L-lysine = [E2 ubiquitin-conjugating enzyme]-L-cysteine + N(6)-ubiquitinyl-[acceptor protein]-L-lysine.</text>
        <dbReference type="EC" id="2.3.2.27"/>
    </reaction>
</comment>
<evidence type="ECO:0000256" key="6">
    <source>
        <dbReference type="ARBA" id="ARBA00022679"/>
    </source>
</evidence>
<evidence type="ECO:0000256" key="15">
    <source>
        <dbReference type="PROSITE-ProRule" id="PRU00221"/>
    </source>
</evidence>
<dbReference type="InterPro" id="IPR003613">
    <property type="entry name" value="Ubox_domain"/>
</dbReference>
<keyword evidence="12 16" id="KW-0508">mRNA splicing</keyword>
<dbReference type="Gene3D" id="3.30.40.10">
    <property type="entry name" value="Zinc/RING finger domain, C3HC4 (zinc finger)"/>
    <property type="match status" value="1"/>
</dbReference>
<evidence type="ECO:0000256" key="8">
    <source>
        <dbReference type="ARBA" id="ARBA00022737"/>
    </source>
</evidence>
<dbReference type="InterPro" id="IPR001680">
    <property type="entry name" value="WD40_rpt"/>
</dbReference>
<dbReference type="EMBL" id="ML977568">
    <property type="protein sequence ID" value="KAF2004223.1"/>
    <property type="molecule type" value="Genomic_DNA"/>
</dbReference>
<dbReference type="InterPro" id="IPR013915">
    <property type="entry name" value="Prp19_cc"/>
</dbReference>
<evidence type="ECO:0000256" key="4">
    <source>
        <dbReference type="ARBA" id="ARBA00022574"/>
    </source>
</evidence>
<comment type="function">
    <text evidence="16">Ubiquitin-protein ligase which is mainly involved pre-mRNA splicing and DNA repair. Required for pre-mRNA splicing as component of the spliceosome.</text>
</comment>
<reference evidence="18" key="1">
    <citation type="journal article" date="2020" name="Stud. Mycol.">
        <title>101 Dothideomycetes genomes: a test case for predicting lifestyles and emergence of pathogens.</title>
        <authorList>
            <person name="Haridas S."/>
            <person name="Albert R."/>
            <person name="Binder M."/>
            <person name="Bloem J."/>
            <person name="Labutti K."/>
            <person name="Salamov A."/>
            <person name="Andreopoulos B."/>
            <person name="Baker S."/>
            <person name="Barry K."/>
            <person name="Bills G."/>
            <person name="Bluhm B."/>
            <person name="Cannon C."/>
            <person name="Castanera R."/>
            <person name="Culley D."/>
            <person name="Daum C."/>
            <person name="Ezra D."/>
            <person name="Gonzalez J."/>
            <person name="Henrissat B."/>
            <person name="Kuo A."/>
            <person name="Liang C."/>
            <person name="Lipzen A."/>
            <person name="Lutzoni F."/>
            <person name="Magnuson J."/>
            <person name="Mondo S."/>
            <person name="Nolan M."/>
            <person name="Ohm R."/>
            <person name="Pangilinan J."/>
            <person name="Park H.-J."/>
            <person name="Ramirez L."/>
            <person name="Alfaro M."/>
            <person name="Sun H."/>
            <person name="Tritt A."/>
            <person name="Yoshinaga Y."/>
            <person name="Zwiers L.-H."/>
            <person name="Turgeon B."/>
            <person name="Goodwin S."/>
            <person name="Spatafora J."/>
            <person name="Crous P."/>
            <person name="Grigoriev I."/>
        </authorList>
    </citation>
    <scope>NUCLEOTIDE SEQUENCE</scope>
    <source>
        <strain evidence="18">CBS 123094</strain>
    </source>
</reference>
<evidence type="ECO:0000256" key="7">
    <source>
        <dbReference type="ARBA" id="ARBA00022728"/>
    </source>
</evidence>